<feature type="region of interest" description="Disordered" evidence="1">
    <location>
        <begin position="1"/>
        <end position="71"/>
    </location>
</feature>
<comment type="caution">
    <text evidence="3">The sequence shown here is derived from an EMBL/GenBank/DDBJ whole genome shotgun (WGS) entry which is preliminary data.</text>
</comment>
<sequence>MPPKRTRPAAKDIEPPQKRRATGRASTESKKSSKDEGEDRPQSPKKPQKDDEDHAEKKFKAWSDYQNDSPFPDFKHPTAEECKNAHRELGALHQEAVDKEFNDPNTPDTIPHVLDAMIVAILSQATGWNNAKRAMNSMKETYGSVFAYDKIMSGGREQLQETIKCGGLHVRKSMIITTVLEQVRERHGKWDLDHLFDESDEDAMKELMTYKYMGPKSASVVMGWCLKRDSFTVDVHIYRIAGLWHWRPEKATKELTQSHLNARIPKDLQFDLHFLLLQHGRECPACKGGAKSGAVCLLKGKEAGKA</sequence>
<dbReference type="OrthoDB" id="5607at2759"/>
<dbReference type="Gene3D" id="1.10.1670.10">
    <property type="entry name" value="Helix-hairpin-Helix base-excision DNA repair enzymes (C-terminal)"/>
    <property type="match status" value="1"/>
</dbReference>
<keyword evidence="4" id="KW-1185">Reference proteome</keyword>
<protein>
    <submittedName>
        <fullName evidence="3">Base excision dna repair protein</fullName>
    </submittedName>
</protein>
<evidence type="ECO:0000313" key="4">
    <source>
        <dbReference type="Proteomes" id="UP000033647"/>
    </source>
</evidence>
<evidence type="ECO:0000259" key="2">
    <source>
        <dbReference type="SMART" id="SM00478"/>
    </source>
</evidence>
<dbReference type="GO" id="GO:0006285">
    <property type="term" value="P:base-excision repair, AP site formation"/>
    <property type="evidence" value="ECO:0007669"/>
    <property type="project" value="UniProtKB-ARBA"/>
</dbReference>
<name>A0A0F4G741_9PEZI</name>
<feature type="domain" description="HhH-GPD" evidence="2">
    <location>
        <begin position="122"/>
        <end position="282"/>
    </location>
</feature>
<accession>A0A0F4G741</accession>
<evidence type="ECO:0000256" key="1">
    <source>
        <dbReference type="SAM" id="MobiDB-lite"/>
    </source>
</evidence>
<dbReference type="Gene3D" id="1.10.340.30">
    <property type="entry name" value="Hypothetical protein, domain 2"/>
    <property type="match status" value="1"/>
</dbReference>
<dbReference type="Proteomes" id="UP000033647">
    <property type="component" value="Unassembled WGS sequence"/>
</dbReference>
<dbReference type="Pfam" id="PF00730">
    <property type="entry name" value="HhH-GPD"/>
    <property type="match status" value="1"/>
</dbReference>
<dbReference type="InterPro" id="IPR011257">
    <property type="entry name" value="DNA_glycosylase"/>
</dbReference>
<dbReference type="InterPro" id="IPR023170">
    <property type="entry name" value="HhH_base_excis_C"/>
</dbReference>
<dbReference type="PANTHER" id="PTHR47203">
    <property type="match status" value="1"/>
</dbReference>
<evidence type="ECO:0000313" key="3">
    <source>
        <dbReference type="EMBL" id="KJX93134.1"/>
    </source>
</evidence>
<dbReference type="EMBL" id="LAFY01004348">
    <property type="protein sequence ID" value="KJX93134.1"/>
    <property type="molecule type" value="Genomic_DNA"/>
</dbReference>
<dbReference type="GO" id="GO:0000702">
    <property type="term" value="F:oxidized base lesion DNA N-glycosylase activity"/>
    <property type="evidence" value="ECO:0007669"/>
    <property type="project" value="UniProtKB-ARBA"/>
</dbReference>
<organism evidence="3 4">
    <name type="scientific">Zymoseptoria brevis</name>
    <dbReference type="NCBI Taxonomy" id="1047168"/>
    <lineage>
        <taxon>Eukaryota</taxon>
        <taxon>Fungi</taxon>
        <taxon>Dikarya</taxon>
        <taxon>Ascomycota</taxon>
        <taxon>Pezizomycotina</taxon>
        <taxon>Dothideomycetes</taxon>
        <taxon>Dothideomycetidae</taxon>
        <taxon>Mycosphaerellales</taxon>
        <taxon>Mycosphaerellaceae</taxon>
        <taxon>Zymoseptoria</taxon>
    </lineage>
</organism>
<feature type="compositionally biased region" description="Basic and acidic residues" evidence="1">
    <location>
        <begin position="27"/>
        <end position="61"/>
    </location>
</feature>
<dbReference type="SMART" id="SM00478">
    <property type="entry name" value="ENDO3c"/>
    <property type="match status" value="1"/>
</dbReference>
<gene>
    <name evidence="3" type="ORF">TI39_contig4389g00006</name>
</gene>
<reference evidence="3 4" key="1">
    <citation type="submission" date="2015-03" db="EMBL/GenBank/DDBJ databases">
        <title>RNA-seq based gene annotation and comparative genomics of four Zymoseptoria species reveal species-specific pathogenicity related genes and transposable element activity.</title>
        <authorList>
            <person name="Grandaubert J."/>
            <person name="Bhattacharyya A."/>
            <person name="Stukenbrock E.H."/>
        </authorList>
    </citation>
    <scope>NUCLEOTIDE SEQUENCE [LARGE SCALE GENOMIC DNA]</scope>
    <source>
        <strain evidence="3 4">Zb18110</strain>
    </source>
</reference>
<proteinExistence type="predicted"/>
<dbReference type="STRING" id="1047168.A0A0F4G741"/>
<dbReference type="AlphaFoldDB" id="A0A0F4G741"/>
<dbReference type="InterPro" id="IPR003265">
    <property type="entry name" value="HhH-GPD_domain"/>
</dbReference>
<dbReference type="CDD" id="cd00056">
    <property type="entry name" value="ENDO3c"/>
    <property type="match status" value="1"/>
</dbReference>
<dbReference type="PANTHER" id="PTHR47203:SF1">
    <property type="entry name" value="HYPOTHETICAL BASE EXCISION DNA REPAIR PROTEIN (EUROFUNG)"/>
    <property type="match status" value="1"/>
</dbReference>
<dbReference type="SUPFAM" id="SSF48150">
    <property type="entry name" value="DNA-glycosylase"/>
    <property type="match status" value="1"/>
</dbReference>